<dbReference type="SUPFAM" id="SSF54236">
    <property type="entry name" value="Ubiquitin-like"/>
    <property type="match status" value="1"/>
</dbReference>
<comment type="caution">
    <text evidence="4">The sequence shown here is derived from an EMBL/GenBank/DDBJ whole genome shotgun (WGS) entry which is preliminary data.</text>
</comment>
<dbReference type="EMBL" id="QVQW01000037">
    <property type="protein sequence ID" value="RKU43891.1"/>
    <property type="molecule type" value="Genomic_DNA"/>
</dbReference>
<dbReference type="AlphaFoldDB" id="A0A420Y7P7"/>
<dbReference type="PANTHER" id="PTHR13042">
    <property type="entry name" value="UBIQUITIN-LIKE PROTEIN 5"/>
    <property type="match status" value="1"/>
</dbReference>
<name>A0A420Y7P7_9PEZI</name>
<organism evidence="4 5">
    <name type="scientific">Coniochaeta pulveracea</name>
    <dbReference type="NCBI Taxonomy" id="177199"/>
    <lineage>
        <taxon>Eukaryota</taxon>
        <taxon>Fungi</taxon>
        <taxon>Dikarya</taxon>
        <taxon>Ascomycota</taxon>
        <taxon>Pezizomycotina</taxon>
        <taxon>Sordariomycetes</taxon>
        <taxon>Sordariomycetidae</taxon>
        <taxon>Coniochaetales</taxon>
        <taxon>Coniochaetaceae</taxon>
        <taxon>Coniochaeta</taxon>
    </lineage>
</organism>
<dbReference type="Proteomes" id="UP000275385">
    <property type="component" value="Unassembled WGS sequence"/>
</dbReference>
<evidence type="ECO:0000313" key="5">
    <source>
        <dbReference type="Proteomes" id="UP000275385"/>
    </source>
</evidence>
<evidence type="ECO:0000256" key="1">
    <source>
        <dbReference type="ARBA" id="ARBA00014108"/>
    </source>
</evidence>
<feature type="compositionally biased region" description="Basic and acidic residues" evidence="3">
    <location>
        <begin position="24"/>
        <end position="104"/>
    </location>
</feature>
<reference evidence="4 5" key="1">
    <citation type="submission" date="2018-08" db="EMBL/GenBank/DDBJ databases">
        <title>Draft genome of the lignicolous fungus Coniochaeta pulveracea.</title>
        <authorList>
            <person name="Borstlap C.J."/>
            <person name="De Witt R.N."/>
            <person name="Botha A."/>
            <person name="Volschenk H."/>
        </authorList>
    </citation>
    <scope>NUCLEOTIDE SEQUENCE [LARGE SCALE GENOMIC DNA]</scope>
    <source>
        <strain evidence="4 5">CAB683</strain>
    </source>
</reference>
<protein>
    <recommendedName>
        <fullName evidence="1">Ubiquitin-like modifier HUB1</fullName>
    </recommendedName>
</protein>
<feature type="region of interest" description="Disordered" evidence="3">
    <location>
        <begin position="1"/>
        <end position="123"/>
    </location>
</feature>
<dbReference type="OrthoDB" id="3881at2759"/>
<feature type="compositionally biased region" description="Basic residues" evidence="3">
    <location>
        <begin position="12"/>
        <end position="23"/>
    </location>
</feature>
<dbReference type="InterPro" id="IPR029071">
    <property type="entry name" value="Ubiquitin-like_domsf"/>
</dbReference>
<accession>A0A420Y7P7</accession>
<keyword evidence="2" id="KW-0833">Ubl conjugation pathway</keyword>
<evidence type="ECO:0000256" key="2">
    <source>
        <dbReference type="ARBA" id="ARBA00022786"/>
    </source>
</evidence>
<dbReference type="InterPro" id="IPR039732">
    <property type="entry name" value="Hub1/Ubl5"/>
</dbReference>
<evidence type="ECO:0000256" key="3">
    <source>
        <dbReference type="SAM" id="MobiDB-lite"/>
    </source>
</evidence>
<sequence>MAGSPPAERPRPRSRSRSPRRKEKSGGFRWKEKRSDTSSYNDDSRDRSGLERGYRNRSPRRDNRNRDSDDRPRYRDDDRDDRDSRDKRDRDSDRTSAPRRDMDSSTKATAPKPPAPPAGGGEEMIIVTVNDRLGTKAQIPCFASDKIKDLRVLVGARVGRKPHEILLKRQGERPFKDQLSLADYEVHNGAQLDLEVDTGD</sequence>
<evidence type="ECO:0000313" key="4">
    <source>
        <dbReference type="EMBL" id="RKU43891.1"/>
    </source>
</evidence>
<proteinExistence type="predicted"/>
<keyword evidence="5" id="KW-1185">Reference proteome</keyword>
<dbReference type="Gene3D" id="3.10.20.90">
    <property type="entry name" value="Phosphatidylinositol 3-kinase Catalytic Subunit, Chain A, domain 1"/>
    <property type="match status" value="1"/>
</dbReference>
<gene>
    <name evidence="4" type="ORF">DL546_006126</name>
</gene>
<dbReference type="STRING" id="177199.A0A420Y7P7"/>